<evidence type="ECO:0000313" key="4">
    <source>
        <dbReference type="EMBL" id="HIX75542.1"/>
    </source>
</evidence>
<evidence type="ECO:0000256" key="1">
    <source>
        <dbReference type="ARBA" id="ARBA00022737"/>
    </source>
</evidence>
<evidence type="ECO:0000256" key="3">
    <source>
        <dbReference type="PROSITE-ProRule" id="PRU00339"/>
    </source>
</evidence>
<keyword evidence="2 3" id="KW-0802">TPR repeat</keyword>
<dbReference type="PANTHER" id="PTHR45586">
    <property type="entry name" value="TPR REPEAT-CONTAINING PROTEIN PA4667"/>
    <property type="match status" value="1"/>
</dbReference>
<dbReference type="Pfam" id="PF14559">
    <property type="entry name" value="TPR_19"/>
    <property type="match status" value="1"/>
</dbReference>
<reference evidence="4" key="2">
    <citation type="submission" date="2021-04" db="EMBL/GenBank/DDBJ databases">
        <authorList>
            <person name="Gilroy R."/>
        </authorList>
    </citation>
    <scope>NUCLEOTIDE SEQUENCE</scope>
    <source>
        <strain evidence="4">ChiGjej6B6-14162</strain>
    </source>
</reference>
<keyword evidence="1" id="KW-0677">Repeat</keyword>
<dbReference type="Proteomes" id="UP000886740">
    <property type="component" value="Unassembled WGS sequence"/>
</dbReference>
<dbReference type="InterPro" id="IPR011990">
    <property type="entry name" value="TPR-like_helical_dom_sf"/>
</dbReference>
<dbReference type="Gene3D" id="1.25.40.10">
    <property type="entry name" value="Tetratricopeptide repeat domain"/>
    <property type="match status" value="8"/>
</dbReference>
<dbReference type="InterPro" id="IPR051012">
    <property type="entry name" value="CellSynth/LPSAsmb/PSIAsmb"/>
</dbReference>
<dbReference type="SUPFAM" id="SSF81901">
    <property type="entry name" value="HCP-like"/>
    <property type="match status" value="2"/>
</dbReference>
<organism evidence="4 5">
    <name type="scientific">Candidatus Parabacteroides intestinipullorum</name>
    <dbReference type="NCBI Taxonomy" id="2838723"/>
    <lineage>
        <taxon>Bacteria</taxon>
        <taxon>Pseudomonadati</taxon>
        <taxon>Bacteroidota</taxon>
        <taxon>Bacteroidia</taxon>
        <taxon>Bacteroidales</taxon>
        <taxon>Tannerellaceae</taxon>
        <taxon>Parabacteroides</taxon>
    </lineage>
</organism>
<dbReference type="EMBL" id="DXEL01000075">
    <property type="protein sequence ID" value="HIX75542.1"/>
    <property type="molecule type" value="Genomic_DNA"/>
</dbReference>
<name>A0A9D1X9T1_9BACT</name>
<reference evidence="4" key="1">
    <citation type="journal article" date="2021" name="PeerJ">
        <title>Extensive microbial diversity within the chicken gut microbiome revealed by metagenomics and culture.</title>
        <authorList>
            <person name="Gilroy R."/>
            <person name="Ravi A."/>
            <person name="Getino M."/>
            <person name="Pursley I."/>
            <person name="Horton D.L."/>
            <person name="Alikhan N.F."/>
            <person name="Baker D."/>
            <person name="Gharbi K."/>
            <person name="Hall N."/>
            <person name="Watson M."/>
            <person name="Adriaenssens E.M."/>
            <person name="Foster-Nyarko E."/>
            <person name="Jarju S."/>
            <person name="Secka A."/>
            <person name="Antonio M."/>
            <person name="Oren A."/>
            <person name="Chaudhuri R.R."/>
            <person name="La Ragione R."/>
            <person name="Hildebrand F."/>
            <person name="Pallen M.J."/>
        </authorList>
    </citation>
    <scope>NUCLEOTIDE SEQUENCE</scope>
    <source>
        <strain evidence="4">ChiGjej6B6-14162</strain>
    </source>
</reference>
<dbReference type="Pfam" id="PF13432">
    <property type="entry name" value="TPR_16"/>
    <property type="match status" value="1"/>
</dbReference>
<dbReference type="InterPro" id="IPR019734">
    <property type="entry name" value="TPR_rpt"/>
</dbReference>
<evidence type="ECO:0000313" key="5">
    <source>
        <dbReference type="Proteomes" id="UP000886740"/>
    </source>
</evidence>
<dbReference type="SUPFAM" id="SSF48452">
    <property type="entry name" value="TPR-like"/>
    <property type="match status" value="4"/>
</dbReference>
<protein>
    <submittedName>
        <fullName evidence="4">Tetratricopeptide repeat protein</fullName>
    </submittedName>
</protein>
<dbReference type="PANTHER" id="PTHR45586:SF1">
    <property type="entry name" value="LIPOPOLYSACCHARIDE ASSEMBLY PROTEIN B"/>
    <property type="match status" value="1"/>
</dbReference>
<dbReference type="AlphaFoldDB" id="A0A9D1X9T1"/>
<feature type="repeat" description="TPR" evidence="3">
    <location>
        <begin position="653"/>
        <end position="686"/>
    </location>
</feature>
<accession>A0A9D1X9T1</accession>
<feature type="repeat" description="TPR" evidence="3">
    <location>
        <begin position="505"/>
        <end position="538"/>
    </location>
</feature>
<dbReference type="Pfam" id="PF12895">
    <property type="entry name" value="ANAPC3"/>
    <property type="match status" value="2"/>
</dbReference>
<sequence>MKKVLVPLCLVLGSHLANGQRSYQFSSADRLFVEGWDLFELKDYAGCIDKLDAFKKHSKDADLIQEADFMLACSAFEQGLPEALELLEGFLDAYPSTRHADEISFLVGSAYFEREDYDRAIYWFREADIDMLSADQQETCTFRLAYSLLRTGEVEEAKGYFARIAEIGDTYRDASAYYVAYIDYSTGDYNRALAEFSRLGNHPEFQRRARYYMAQIYFIQRKYDKVLREGKELLADDLGPEENSEIYRIVGASYYYKGDEARALPMLKRYAETTDAPSRGDLYILGVCYYNQGDYRNAVKALGQAVHENDELTQNAYLYLGQSYLKLNDKNNARMAFEVAATSSYDKMVQEAAMYNYALLIHETAFTGFGESVTIFEDFLNDFPSSKYADKVNDYLVEVYLTTKNYEAALGSINKINHPSAKILQAKQKILFQLGTQAFTNTKMEEALDLFNQSIALGAYDTESRDDAYFWRAEVYYRMGEYRRAISDTRTYLSNTRQESSDMYALAYYNMGYSYFKLKDYSEALIRFRQYVDLEKDEKQPAVADAYNRIGDCLFNDRQFAQAEENYNYAAHLQPSAGDYSLYQKGFVMGLQKNYKGKINVLDQLIRDFPQSQYVDDALFEKGRSYVLLDNNTQAASTFKQLIREYPQSSLARKGGVQLGLIYYNANQLEKAIEAYKEVINNYPGSDEAKVALQDLKSVYVDLDNVEAYANYVNSLGGNIRIDASEQDSLTYLAAEKMFMRGDNDRARQSLLNYLENFPAGAFRSNANYYLASIAFAAKDYAEAKRLFEQVLASGDMKFAEESQARKAEIEYMDKDYANALESFKRLRAIAENPDNRQAAKLGMMRCAVNINRTDEALEAANDLLKDAKLSPELAIEARYVRAKAYLEEGHGEKALADLKSISEDTRTVQGAEAKYLLARLYFDQNKDKEAEAVLMNFIENGTPHQYWLARGFILLADIYIRQGDNFQARQYLVSLRNNYSGDDEIASMIEERLAKIQTNKNEGNENSI</sequence>
<evidence type="ECO:0000256" key="2">
    <source>
        <dbReference type="ARBA" id="ARBA00022803"/>
    </source>
</evidence>
<comment type="caution">
    <text evidence="4">The sequence shown here is derived from an EMBL/GenBank/DDBJ whole genome shotgun (WGS) entry which is preliminary data.</text>
</comment>
<dbReference type="Pfam" id="PF13174">
    <property type="entry name" value="TPR_6"/>
    <property type="match status" value="4"/>
</dbReference>
<feature type="repeat" description="TPR" evidence="3">
    <location>
        <begin position="544"/>
        <end position="577"/>
    </location>
</feature>
<proteinExistence type="predicted"/>
<dbReference type="SMART" id="SM00028">
    <property type="entry name" value="TPR"/>
    <property type="match status" value="11"/>
</dbReference>
<gene>
    <name evidence="4" type="ORF">H9977_10995</name>
</gene>
<dbReference type="PROSITE" id="PS50005">
    <property type="entry name" value="TPR"/>
    <property type="match status" value="3"/>
</dbReference>